<sequence>MKTRVVKLECGDFHVVLLHEDGSVSVAGSNNFSQLTPKAKFSGDNVFCTLDLNYLSVQDIFSGSNSMIYVKDVYNTSKIIYYAGAAMPSEFVPSQNEPMEISEIRHEKENEISLISGSNRELFDVQYTKDFCLLRYWDRPHLLFLYGCRYYPYKKIEQTMVDLSKLFPYNQFTTSTNFYRDILQVRVQCLGFAIYCDFQKHSKSRMFQQLFKTLDSETPNHHLLYDISII</sequence>
<protein>
    <submittedName>
        <fullName evidence="1">Uncharacterized protein</fullName>
    </submittedName>
</protein>
<gene>
    <name evidence="1" type="ORF">C9374_012472</name>
</gene>
<reference evidence="1 2" key="1">
    <citation type="journal article" date="2018" name="BMC Genomics">
        <title>The genome of Naegleria lovaniensis, the basis for a comparative approach to unravel pathogenicity factors of the human pathogenic amoeba N. fowleri.</title>
        <authorList>
            <person name="Liechti N."/>
            <person name="Schurch N."/>
            <person name="Bruggmann R."/>
            <person name="Wittwer M."/>
        </authorList>
    </citation>
    <scope>NUCLEOTIDE SEQUENCE [LARGE SCALE GENOMIC DNA]</scope>
    <source>
        <strain evidence="1 2">ATCC 30569</strain>
    </source>
</reference>
<dbReference type="AlphaFoldDB" id="A0AA88GZT0"/>
<comment type="caution">
    <text evidence="1">The sequence shown here is derived from an EMBL/GenBank/DDBJ whole genome shotgun (WGS) entry which is preliminary data.</text>
</comment>
<dbReference type="RefSeq" id="XP_044554114.1">
    <property type="nucleotide sequence ID" value="XM_044688242.1"/>
</dbReference>
<dbReference type="SUPFAM" id="SSF50985">
    <property type="entry name" value="RCC1/BLIP-II"/>
    <property type="match status" value="1"/>
</dbReference>
<accession>A0AA88GZT0</accession>
<dbReference type="EMBL" id="PYSW02000005">
    <property type="protein sequence ID" value="KAG2392220.1"/>
    <property type="molecule type" value="Genomic_DNA"/>
</dbReference>
<dbReference type="GeneID" id="68104926"/>
<proteinExistence type="predicted"/>
<keyword evidence="2" id="KW-1185">Reference proteome</keyword>
<dbReference type="Proteomes" id="UP000816034">
    <property type="component" value="Unassembled WGS sequence"/>
</dbReference>
<organism evidence="1 2">
    <name type="scientific">Naegleria lovaniensis</name>
    <name type="common">Amoeba</name>
    <dbReference type="NCBI Taxonomy" id="51637"/>
    <lineage>
        <taxon>Eukaryota</taxon>
        <taxon>Discoba</taxon>
        <taxon>Heterolobosea</taxon>
        <taxon>Tetramitia</taxon>
        <taxon>Eutetramitia</taxon>
        <taxon>Vahlkampfiidae</taxon>
        <taxon>Naegleria</taxon>
    </lineage>
</organism>
<name>A0AA88GZT0_NAELO</name>
<evidence type="ECO:0000313" key="2">
    <source>
        <dbReference type="Proteomes" id="UP000816034"/>
    </source>
</evidence>
<dbReference type="Pfam" id="PF13540">
    <property type="entry name" value="RCC1_2"/>
    <property type="match status" value="1"/>
</dbReference>
<dbReference type="InterPro" id="IPR009091">
    <property type="entry name" value="RCC1/BLIP-II"/>
</dbReference>
<evidence type="ECO:0000313" key="1">
    <source>
        <dbReference type="EMBL" id="KAG2392220.1"/>
    </source>
</evidence>
<dbReference type="Gene3D" id="2.130.10.30">
    <property type="entry name" value="Regulator of chromosome condensation 1/beta-lactamase-inhibitor protein II"/>
    <property type="match status" value="1"/>
</dbReference>